<dbReference type="InterPro" id="IPR036010">
    <property type="entry name" value="2Fe-2S_ferredoxin-like_sf"/>
</dbReference>
<organism evidence="12 13">
    <name type="scientific">Haloarcula salina</name>
    <dbReference type="NCBI Taxonomy" id="1429914"/>
    <lineage>
        <taxon>Archaea</taxon>
        <taxon>Methanobacteriati</taxon>
        <taxon>Methanobacteriota</taxon>
        <taxon>Stenosarchaea group</taxon>
        <taxon>Halobacteria</taxon>
        <taxon>Halobacteriales</taxon>
        <taxon>Haloarculaceae</taxon>
        <taxon>Haloarcula</taxon>
    </lineage>
</organism>
<reference evidence="12" key="1">
    <citation type="submission" date="2021-06" db="EMBL/GenBank/DDBJ databases">
        <title>New haloarchaea isolates fom saline soil.</title>
        <authorList>
            <person name="Duran-Viseras A."/>
            <person name="Sanchez-Porro C.S."/>
            <person name="Ventosa A."/>
        </authorList>
    </citation>
    <scope>NUCLEOTIDE SEQUENCE</scope>
    <source>
        <strain evidence="12">JCM 18369</strain>
    </source>
</reference>
<evidence type="ECO:0000256" key="6">
    <source>
        <dbReference type="ARBA" id="ARBA00023004"/>
    </source>
</evidence>
<feature type="region of interest" description="Disordered" evidence="9">
    <location>
        <begin position="49"/>
        <end position="80"/>
    </location>
</feature>
<evidence type="ECO:0000313" key="13">
    <source>
        <dbReference type="Proteomes" id="UP001166304"/>
    </source>
</evidence>
<evidence type="ECO:0000256" key="9">
    <source>
        <dbReference type="SAM" id="MobiDB-lite"/>
    </source>
</evidence>
<dbReference type="InterPro" id="IPR036869">
    <property type="entry name" value="J_dom_sf"/>
</dbReference>
<dbReference type="NCBIfam" id="NF041393">
    <property type="entry name" value="Frdxn_Halo"/>
    <property type="match status" value="1"/>
</dbReference>
<evidence type="ECO:0000256" key="2">
    <source>
        <dbReference type="ARBA" id="ARBA00022448"/>
    </source>
</evidence>
<dbReference type="PROSITE" id="PS50076">
    <property type="entry name" value="DNAJ_2"/>
    <property type="match status" value="1"/>
</dbReference>
<dbReference type="Pfam" id="PF00111">
    <property type="entry name" value="Fer2"/>
    <property type="match status" value="1"/>
</dbReference>
<accession>A0AA41G2B3</accession>
<feature type="domain" description="J" evidence="10">
    <location>
        <begin position="3"/>
        <end position="56"/>
    </location>
</feature>
<feature type="compositionally biased region" description="Acidic residues" evidence="9">
    <location>
        <begin position="61"/>
        <end position="80"/>
    </location>
</feature>
<keyword evidence="13" id="KW-1185">Reference proteome</keyword>
<keyword evidence="2" id="KW-0813">Transport</keyword>
<dbReference type="SUPFAM" id="SSF54292">
    <property type="entry name" value="2Fe-2S ferredoxin-like"/>
    <property type="match status" value="1"/>
</dbReference>
<comment type="cofactor">
    <cofactor evidence="8">
        <name>[2Fe-2S] cluster</name>
        <dbReference type="ChEBI" id="CHEBI:190135"/>
    </cofactor>
</comment>
<dbReference type="SUPFAM" id="SSF46565">
    <property type="entry name" value="Chaperone J-domain"/>
    <property type="match status" value="1"/>
</dbReference>
<dbReference type="InterPro" id="IPR053441">
    <property type="entry name" value="2Fe2S_Ferredoxin"/>
</dbReference>
<dbReference type="AlphaFoldDB" id="A0AA41G2B3"/>
<keyword evidence="5" id="KW-0249">Electron transport</keyword>
<gene>
    <name evidence="12" type="ORF">KTS37_10835</name>
</gene>
<dbReference type="CDD" id="cd00207">
    <property type="entry name" value="fer2"/>
    <property type="match status" value="1"/>
</dbReference>
<dbReference type="Proteomes" id="UP001166304">
    <property type="component" value="Unassembled WGS sequence"/>
</dbReference>
<dbReference type="GO" id="GO:0046872">
    <property type="term" value="F:metal ion binding"/>
    <property type="evidence" value="ECO:0007669"/>
    <property type="project" value="UniProtKB-KW"/>
</dbReference>
<evidence type="ECO:0000313" key="12">
    <source>
        <dbReference type="EMBL" id="MBV0902284.1"/>
    </source>
</evidence>
<dbReference type="Gene3D" id="3.10.20.30">
    <property type="match status" value="1"/>
</dbReference>
<name>A0AA41G2B3_9EURY</name>
<dbReference type="PROSITE" id="PS51085">
    <property type="entry name" value="2FE2S_FER_2"/>
    <property type="match status" value="1"/>
</dbReference>
<evidence type="ECO:0000259" key="10">
    <source>
        <dbReference type="PROSITE" id="PS50076"/>
    </source>
</evidence>
<protein>
    <submittedName>
        <fullName evidence="12">2Fe-2S iron-sulfur cluster binding domain-containing protein</fullName>
    </submittedName>
</protein>
<sequence length="217" mass="23696">MESPFEVLGVPPDADDDEVVDAYRERVKDAHPDQGGSIAEFQAVKTAYERLQNGYEPGDPLPDEDAESEAEPAPPEPDDPLVEFLNFEVLDDRGWALDDDDLFEKAAAADLDTADYGRFYVEPNDTLLEAAERNEFAWPFACRGGACTNCAVAVVDGEMPSPASHILPPDLTEKGIRLSCIAAPVTDDAKVVYNLKHLPEVSELLLPASRFEQASTD</sequence>
<evidence type="ECO:0000256" key="4">
    <source>
        <dbReference type="ARBA" id="ARBA00022723"/>
    </source>
</evidence>
<keyword evidence="7" id="KW-0411">Iron-sulfur</keyword>
<dbReference type="Gene3D" id="1.10.287.110">
    <property type="entry name" value="DnaJ domain"/>
    <property type="match status" value="1"/>
</dbReference>
<evidence type="ECO:0000256" key="8">
    <source>
        <dbReference type="ARBA" id="ARBA00034078"/>
    </source>
</evidence>
<evidence type="ECO:0000259" key="11">
    <source>
        <dbReference type="PROSITE" id="PS51085"/>
    </source>
</evidence>
<proteinExistence type="inferred from homology"/>
<dbReference type="InterPro" id="IPR006058">
    <property type="entry name" value="2Fe2S_fd_BS"/>
</dbReference>
<keyword evidence="6" id="KW-0408">Iron</keyword>
<dbReference type="SMART" id="SM00271">
    <property type="entry name" value="DnaJ"/>
    <property type="match status" value="1"/>
</dbReference>
<evidence type="ECO:0000256" key="1">
    <source>
        <dbReference type="ARBA" id="ARBA00007874"/>
    </source>
</evidence>
<dbReference type="EMBL" id="JAHQXE010000003">
    <property type="protein sequence ID" value="MBV0902284.1"/>
    <property type="molecule type" value="Genomic_DNA"/>
</dbReference>
<evidence type="ECO:0000256" key="5">
    <source>
        <dbReference type="ARBA" id="ARBA00022982"/>
    </source>
</evidence>
<feature type="domain" description="2Fe-2S ferredoxin-type" evidence="11">
    <location>
        <begin position="107"/>
        <end position="197"/>
    </location>
</feature>
<dbReference type="PANTHER" id="PTHR43112">
    <property type="entry name" value="FERREDOXIN"/>
    <property type="match status" value="1"/>
</dbReference>
<dbReference type="InterPro" id="IPR001623">
    <property type="entry name" value="DnaJ_domain"/>
</dbReference>
<dbReference type="InterPro" id="IPR012675">
    <property type="entry name" value="Beta-grasp_dom_sf"/>
</dbReference>
<evidence type="ECO:0000256" key="7">
    <source>
        <dbReference type="ARBA" id="ARBA00023014"/>
    </source>
</evidence>
<comment type="similarity">
    <text evidence="1">Belongs to the 2Fe2S plant-type ferredoxin family.</text>
</comment>
<dbReference type="RefSeq" id="WP_162413541.1">
    <property type="nucleotide sequence ID" value="NZ_JAHQXE010000003.1"/>
</dbReference>
<dbReference type="Pfam" id="PF00226">
    <property type="entry name" value="DnaJ"/>
    <property type="match status" value="1"/>
</dbReference>
<dbReference type="GO" id="GO:0051537">
    <property type="term" value="F:2 iron, 2 sulfur cluster binding"/>
    <property type="evidence" value="ECO:0007669"/>
    <property type="project" value="UniProtKB-KW"/>
</dbReference>
<dbReference type="InterPro" id="IPR001041">
    <property type="entry name" value="2Fe-2S_ferredoxin-type"/>
</dbReference>
<keyword evidence="4" id="KW-0479">Metal-binding</keyword>
<comment type="caution">
    <text evidence="12">The sequence shown here is derived from an EMBL/GenBank/DDBJ whole genome shotgun (WGS) entry which is preliminary data.</text>
</comment>
<dbReference type="PROSITE" id="PS00197">
    <property type="entry name" value="2FE2S_FER_1"/>
    <property type="match status" value="1"/>
</dbReference>
<keyword evidence="3" id="KW-0001">2Fe-2S</keyword>
<evidence type="ECO:0000256" key="3">
    <source>
        <dbReference type="ARBA" id="ARBA00022714"/>
    </source>
</evidence>
<dbReference type="PANTHER" id="PTHR43112:SF3">
    <property type="entry name" value="FERREDOXIN-2, CHLOROPLASTIC"/>
    <property type="match status" value="1"/>
</dbReference>